<dbReference type="InterPro" id="IPR036271">
    <property type="entry name" value="Tet_transcr_reg_TetR-rel_C_sf"/>
</dbReference>
<dbReference type="SUPFAM" id="SSF48498">
    <property type="entry name" value="Tetracyclin repressor-like, C-terminal domain"/>
    <property type="match status" value="1"/>
</dbReference>
<dbReference type="Proteomes" id="UP001501295">
    <property type="component" value="Unassembled WGS sequence"/>
</dbReference>
<organism evidence="1 2">
    <name type="scientific">Frondihabitans cladoniiphilus</name>
    <dbReference type="NCBI Taxonomy" id="715785"/>
    <lineage>
        <taxon>Bacteria</taxon>
        <taxon>Bacillati</taxon>
        <taxon>Actinomycetota</taxon>
        <taxon>Actinomycetes</taxon>
        <taxon>Micrococcales</taxon>
        <taxon>Microbacteriaceae</taxon>
        <taxon>Frondihabitans</taxon>
    </lineage>
</organism>
<reference evidence="2" key="1">
    <citation type="journal article" date="2019" name="Int. J. Syst. Evol. Microbiol.">
        <title>The Global Catalogue of Microorganisms (GCM) 10K type strain sequencing project: providing services to taxonomists for standard genome sequencing and annotation.</title>
        <authorList>
            <consortium name="The Broad Institute Genomics Platform"/>
            <consortium name="The Broad Institute Genome Sequencing Center for Infectious Disease"/>
            <person name="Wu L."/>
            <person name="Ma J."/>
        </authorList>
    </citation>
    <scope>NUCLEOTIDE SEQUENCE [LARGE SCALE GENOMIC DNA]</scope>
    <source>
        <strain evidence="2">JCM 18956</strain>
    </source>
</reference>
<comment type="caution">
    <text evidence="1">The sequence shown here is derived from an EMBL/GenBank/DDBJ whole genome shotgun (WGS) entry which is preliminary data.</text>
</comment>
<keyword evidence="2" id="KW-1185">Reference proteome</keyword>
<dbReference type="RefSeq" id="WP_345376524.1">
    <property type="nucleotide sequence ID" value="NZ_BAABLM010000005.1"/>
</dbReference>
<dbReference type="InterPro" id="IPR009057">
    <property type="entry name" value="Homeodomain-like_sf"/>
</dbReference>
<accession>A0ABP8W4A8</accession>
<dbReference type="SUPFAM" id="SSF46689">
    <property type="entry name" value="Homeodomain-like"/>
    <property type="match status" value="1"/>
</dbReference>
<evidence type="ECO:0000313" key="2">
    <source>
        <dbReference type="Proteomes" id="UP001501295"/>
    </source>
</evidence>
<evidence type="ECO:0008006" key="3">
    <source>
        <dbReference type="Google" id="ProtNLM"/>
    </source>
</evidence>
<dbReference type="Gene3D" id="1.10.357.10">
    <property type="entry name" value="Tetracycline Repressor, domain 2"/>
    <property type="match status" value="1"/>
</dbReference>
<gene>
    <name evidence="1" type="ORF">GCM10025780_27980</name>
</gene>
<evidence type="ECO:0000313" key="1">
    <source>
        <dbReference type="EMBL" id="GAA4681042.1"/>
    </source>
</evidence>
<dbReference type="EMBL" id="BAABLM010000005">
    <property type="protein sequence ID" value="GAA4681042.1"/>
    <property type="molecule type" value="Genomic_DNA"/>
</dbReference>
<protein>
    <recommendedName>
        <fullName evidence="3">TetR family transcriptional regulator</fullName>
    </recommendedName>
</protein>
<name>A0ABP8W4A8_9MICO</name>
<proteinExistence type="predicted"/>
<sequence length="217" mass="24028">MTDPAGSTLPQSPSSPLGGVEVRIAVVEAAIRVFRRHALHEASPQLVAVEAGLPLAEVTGQFPSWNGLILAAIDRWNVKRMQPIMPLAAKYGTVVFLRGIVQANVDDPDLMRLLTAVINIAATPGHPMSAPLQSDWRDFHQLVQRNLARDIELGREPATMEPARGAEQLIALYEGLQLQALVRRDMDLLDSYDRAVTRLRHGWTRSYKAPTWTLDEV</sequence>